<sequence length="655" mass="74664">MEAPGRLHHHRRHLKRPVGPPFRNLSPRSVLCPLNKINCYYNNNNNNKPLFSQFLSLSSLHANSPLHRFSVNSHSSFQDQNHGVSLPPLDWYGPGGSFGYRDGDRDVAVVVLGWLGAQEKHLRRYLDWYNSRGYRAEGFIVGVDEVLWRFDFARSVEERFEVFLEDLVQWVMQGKAIGIERSLVFHCFSNTGWLVYSTAMEKLQEKGDVYDRIKGCIVDSGGGELTNLKVWAAGFTTAMLKRQISPTYNSVDVKRIRRSKNGDVVYNIADQSCGDRIYETVFLATLEKFFFVLLNLPYPQRRLRRLESMLYNSLPPCPQLYLYSSADTGEAKNLSRVVPLIVVANGFDSLELKKQAAKDESSNPDDLEVGQRLDLADEQNLSTFFQEVDAIKSAMKEITDLLRDLNNLNEESKSTYSARALRGLRDRMDSNMFSILRKANTVKNLLEALDRSNLSNRGICNRYKEGTPIDRMRISVTNGLRVHLREMMKDFQSLRDKVVSDHREDMKRRYFNATGEEATEEVIDRVIMTGGRIELFGGKAEMMVGSRERHGAVMDIQRSLNKLHQVFLDMAVMVKAQGEKVEDIEENVARAGGYVSGGTNSLYYAVQARKNGKNRANNLFWAMILVIVLLANLIVFLGVMVGESNQIKFESMNWV</sequence>
<protein>
    <submittedName>
        <fullName evidence="1">Uncharacterized protein</fullName>
    </submittedName>
</protein>
<reference evidence="2" key="1">
    <citation type="journal article" date="2023" name="Front. Plant Sci.">
        <title>Chromosomal-level genome assembly of Melastoma candidum provides insights into trichome evolution.</title>
        <authorList>
            <person name="Zhong Y."/>
            <person name="Wu W."/>
            <person name="Sun C."/>
            <person name="Zou P."/>
            <person name="Liu Y."/>
            <person name="Dai S."/>
            <person name="Zhou R."/>
        </authorList>
    </citation>
    <scope>NUCLEOTIDE SEQUENCE [LARGE SCALE GENOMIC DNA]</scope>
</reference>
<proteinExistence type="predicted"/>
<evidence type="ECO:0000313" key="1">
    <source>
        <dbReference type="EMBL" id="KAI4381720.1"/>
    </source>
</evidence>
<evidence type="ECO:0000313" key="2">
    <source>
        <dbReference type="Proteomes" id="UP001057402"/>
    </source>
</evidence>
<dbReference type="Proteomes" id="UP001057402">
    <property type="component" value="Chromosome 3"/>
</dbReference>
<dbReference type="EMBL" id="CM042882">
    <property type="protein sequence ID" value="KAI4381720.1"/>
    <property type="molecule type" value="Genomic_DNA"/>
</dbReference>
<organism evidence="1 2">
    <name type="scientific">Melastoma candidum</name>
    <dbReference type="NCBI Taxonomy" id="119954"/>
    <lineage>
        <taxon>Eukaryota</taxon>
        <taxon>Viridiplantae</taxon>
        <taxon>Streptophyta</taxon>
        <taxon>Embryophyta</taxon>
        <taxon>Tracheophyta</taxon>
        <taxon>Spermatophyta</taxon>
        <taxon>Magnoliopsida</taxon>
        <taxon>eudicotyledons</taxon>
        <taxon>Gunneridae</taxon>
        <taxon>Pentapetalae</taxon>
        <taxon>rosids</taxon>
        <taxon>malvids</taxon>
        <taxon>Myrtales</taxon>
        <taxon>Melastomataceae</taxon>
        <taxon>Melastomatoideae</taxon>
        <taxon>Melastomateae</taxon>
        <taxon>Melastoma</taxon>
    </lineage>
</organism>
<keyword evidence="2" id="KW-1185">Reference proteome</keyword>
<gene>
    <name evidence="1" type="ORF">MLD38_007769</name>
</gene>
<name>A0ACB9RRM0_9MYRT</name>
<comment type="caution">
    <text evidence="1">The sequence shown here is derived from an EMBL/GenBank/DDBJ whole genome shotgun (WGS) entry which is preliminary data.</text>
</comment>
<accession>A0ACB9RRM0</accession>